<dbReference type="PANTHER" id="PTHR11735">
    <property type="entry name" value="TRNA N6-ADENOSINE THREONYLCARBAMOYLTRANSFERASE"/>
    <property type="match status" value="1"/>
</dbReference>
<sequence length="156" mass="16799">MLLLAFDTSTRQSSIALSSEEALLGEYIWNAGSNHSVELLASMRRLLIDCQITLPEVDAIAVATGPGMFNGVRVGVSAAKALAFALQKPLLGISTLDGLAAQQYYWRGPICSILEAGRGDLYTATYRCIETSGDEGNIYFSIECIDEPGLLPPPNW</sequence>
<dbReference type="NCBIfam" id="TIGR03725">
    <property type="entry name" value="T6A_YeaZ"/>
    <property type="match status" value="1"/>
</dbReference>
<gene>
    <name evidence="2" type="ORF">KSX_36040</name>
</gene>
<dbReference type="InterPro" id="IPR022496">
    <property type="entry name" value="T6A_TsaB"/>
</dbReference>
<dbReference type="InterPro" id="IPR043129">
    <property type="entry name" value="ATPase_NBD"/>
</dbReference>
<comment type="caution">
    <text evidence="2">The sequence shown here is derived from an EMBL/GenBank/DDBJ whole genome shotgun (WGS) entry which is preliminary data.</text>
</comment>
<dbReference type="Pfam" id="PF00814">
    <property type="entry name" value="TsaD"/>
    <property type="match status" value="1"/>
</dbReference>
<dbReference type="CDD" id="cd24032">
    <property type="entry name" value="ASKHA_NBD_TsaB"/>
    <property type="match status" value="1"/>
</dbReference>
<name>A0A8J3HYC5_9CHLR</name>
<organism evidence="2 3">
    <name type="scientific">Ktedonospora formicarum</name>
    <dbReference type="NCBI Taxonomy" id="2778364"/>
    <lineage>
        <taxon>Bacteria</taxon>
        <taxon>Bacillati</taxon>
        <taxon>Chloroflexota</taxon>
        <taxon>Ktedonobacteria</taxon>
        <taxon>Ktedonobacterales</taxon>
        <taxon>Ktedonobacteraceae</taxon>
        <taxon>Ktedonospora</taxon>
    </lineage>
</organism>
<evidence type="ECO:0000313" key="2">
    <source>
        <dbReference type="EMBL" id="GHO45441.1"/>
    </source>
</evidence>
<keyword evidence="3" id="KW-1185">Reference proteome</keyword>
<reference evidence="2" key="1">
    <citation type="submission" date="2020-10" db="EMBL/GenBank/DDBJ databases">
        <title>Taxonomic study of unclassified bacteria belonging to the class Ktedonobacteria.</title>
        <authorList>
            <person name="Yabe S."/>
            <person name="Wang C.M."/>
            <person name="Zheng Y."/>
            <person name="Sakai Y."/>
            <person name="Cavaletti L."/>
            <person name="Monciardini P."/>
            <person name="Donadio S."/>
        </authorList>
    </citation>
    <scope>NUCLEOTIDE SEQUENCE</scope>
    <source>
        <strain evidence="2">SOSP1-1</strain>
    </source>
</reference>
<dbReference type="InterPro" id="IPR000905">
    <property type="entry name" value="Gcp-like_dom"/>
</dbReference>
<dbReference type="GO" id="GO:0005829">
    <property type="term" value="C:cytosol"/>
    <property type="evidence" value="ECO:0007669"/>
    <property type="project" value="TreeGrafter"/>
</dbReference>
<proteinExistence type="predicted"/>
<dbReference type="RefSeq" id="WP_220194772.1">
    <property type="nucleotide sequence ID" value="NZ_BNJF01000001.1"/>
</dbReference>
<dbReference type="GO" id="GO:0002949">
    <property type="term" value="P:tRNA threonylcarbamoyladenosine modification"/>
    <property type="evidence" value="ECO:0007669"/>
    <property type="project" value="InterPro"/>
</dbReference>
<dbReference type="PANTHER" id="PTHR11735:SF11">
    <property type="entry name" value="TRNA THREONYLCARBAMOYLADENOSINE BIOSYNTHESIS PROTEIN TSAB"/>
    <property type="match status" value="1"/>
</dbReference>
<dbReference type="SUPFAM" id="SSF53067">
    <property type="entry name" value="Actin-like ATPase domain"/>
    <property type="match status" value="1"/>
</dbReference>
<accession>A0A8J3HYC5</accession>
<dbReference type="EMBL" id="BNJF01000001">
    <property type="protein sequence ID" value="GHO45441.1"/>
    <property type="molecule type" value="Genomic_DNA"/>
</dbReference>
<feature type="domain" description="Gcp-like" evidence="1">
    <location>
        <begin position="31"/>
        <end position="134"/>
    </location>
</feature>
<evidence type="ECO:0000259" key="1">
    <source>
        <dbReference type="Pfam" id="PF00814"/>
    </source>
</evidence>
<evidence type="ECO:0000313" key="3">
    <source>
        <dbReference type="Proteomes" id="UP000612362"/>
    </source>
</evidence>
<dbReference type="AlphaFoldDB" id="A0A8J3HYC5"/>
<dbReference type="Gene3D" id="3.30.420.40">
    <property type="match status" value="1"/>
</dbReference>
<protein>
    <recommendedName>
        <fullName evidence="1">Gcp-like domain-containing protein</fullName>
    </recommendedName>
</protein>
<dbReference type="Proteomes" id="UP000612362">
    <property type="component" value="Unassembled WGS sequence"/>
</dbReference>